<dbReference type="PANTHER" id="PTHR42933">
    <property type="entry name" value="SLR6095 PROTEIN"/>
    <property type="match status" value="1"/>
</dbReference>
<dbReference type="RefSeq" id="WP_221531445.1">
    <property type="nucleotide sequence ID" value="NZ_JAIGYP010000002.1"/>
</dbReference>
<accession>A0ABS7JLY0</accession>
<reference evidence="11 12" key="1">
    <citation type="submission" date="2021-08" db="EMBL/GenBank/DDBJ databases">
        <title>Helicobacter spp. isolated from feces of Anatolian Ground Squirrel (Spermophilus xanthoprymnus) in Turkey.</title>
        <authorList>
            <person name="Aydin F."/>
            <person name="Abay S."/>
            <person name="Kayman T."/>
            <person name="Karakaya E."/>
            <person name="Saticioglu I.B."/>
        </authorList>
    </citation>
    <scope>NUCLEOTIDE SEQUENCE [LARGE SCALE GENOMIC DNA]</scope>
    <source>
        <strain evidence="11 12">Faydin-H70</strain>
    </source>
</reference>
<keyword evidence="3 11" id="KW-0489">Methyltransferase</keyword>
<evidence type="ECO:0000256" key="1">
    <source>
        <dbReference type="ARBA" id="ARBA00006594"/>
    </source>
</evidence>
<dbReference type="InterPro" id="IPR029063">
    <property type="entry name" value="SAM-dependent_MTases_sf"/>
</dbReference>
<dbReference type="InterPro" id="IPR051537">
    <property type="entry name" value="DNA_Adenine_Mtase"/>
</dbReference>
<sequence length="512" mass="58294">MKSVEQREELHKTIWKIANDLRGSVDGWDFKSYVLGFLFYYFISEKLKNSIDELHNTDYEALSDEEAENGKETILNAYGFFIKPSALFSNVLKNADLEKLNETLSGYFKEIQANSKNYESSRQFEGLFADMDLYSNKLGNSNSERNKKILSIMRAIKDLELHYNENEIDVFGDAYEYLMKMYASNAGKSGGEFFTPQEVSRLLVEITLCNNAKPNKVYDPACGSGSLLLQYKKILKKDPKLGYFGQEINITTYNLARMNMLLHNVEWTCFDIAHGDTLTKPDEKHKQTEPFDAIVSNPPYSIKWEGKSNALLINDERFSKAGGLAPESKADLAFVMHTLSWLSEKGSAAIVCFPGVMYRSGAERDIRKYLIEENFVDCVIALAPNLFFGTGIAVCILVLRRNKRDDKVLFINAQEEFIKVTNKNMLSPQNLEKILKTYKARDNESFLSALVPKEQIVKNDYNLSVSSYVEAKDTKEVIDIAFLNAQIKEMLKTQVALRTQIDAIVEELENIA</sequence>
<evidence type="ECO:0000256" key="4">
    <source>
        <dbReference type="ARBA" id="ARBA00022679"/>
    </source>
</evidence>
<keyword evidence="6" id="KW-0680">Restriction system</keyword>
<evidence type="ECO:0000259" key="10">
    <source>
        <dbReference type="Pfam" id="PF12161"/>
    </source>
</evidence>
<evidence type="ECO:0000259" key="9">
    <source>
        <dbReference type="Pfam" id="PF02384"/>
    </source>
</evidence>
<comment type="caution">
    <text evidence="11">The sequence shown here is derived from an EMBL/GenBank/DDBJ whole genome shotgun (WGS) entry which is preliminary data.</text>
</comment>
<dbReference type="SUPFAM" id="SSF53335">
    <property type="entry name" value="S-adenosyl-L-methionine-dependent methyltransferases"/>
    <property type="match status" value="1"/>
</dbReference>
<dbReference type="Pfam" id="PF12161">
    <property type="entry name" value="HsdM_N"/>
    <property type="match status" value="1"/>
</dbReference>
<dbReference type="EMBL" id="JAIGYQ010000002">
    <property type="protein sequence ID" value="MBX7490390.1"/>
    <property type="molecule type" value="Genomic_DNA"/>
</dbReference>
<keyword evidence="4 11" id="KW-0808">Transferase</keyword>
<evidence type="ECO:0000256" key="8">
    <source>
        <dbReference type="SAM" id="Phobius"/>
    </source>
</evidence>
<evidence type="ECO:0000256" key="3">
    <source>
        <dbReference type="ARBA" id="ARBA00022603"/>
    </source>
</evidence>
<dbReference type="NCBIfam" id="TIGR00497">
    <property type="entry name" value="hsdM"/>
    <property type="match status" value="1"/>
</dbReference>
<comment type="similarity">
    <text evidence="1">Belongs to the N(4)/N(6)-methyltransferase family.</text>
</comment>
<protein>
    <recommendedName>
        <fullName evidence="2">site-specific DNA-methyltransferase (adenine-specific)</fullName>
        <ecNumber evidence="2">2.1.1.72</ecNumber>
    </recommendedName>
</protein>
<evidence type="ECO:0000313" key="12">
    <source>
        <dbReference type="Proteomes" id="UP000700059"/>
    </source>
</evidence>
<gene>
    <name evidence="11" type="ORF">K4G57_02705</name>
</gene>
<dbReference type="EC" id="2.1.1.72" evidence="2"/>
<proteinExistence type="inferred from homology"/>
<dbReference type="InterPro" id="IPR038333">
    <property type="entry name" value="T1MK-like_N_sf"/>
</dbReference>
<keyword evidence="8" id="KW-0812">Transmembrane</keyword>
<evidence type="ECO:0000256" key="2">
    <source>
        <dbReference type="ARBA" id="ARBA00011900"/>
    </source>
</evidence>
<evidence type="ECO:0000256" key="6">
    <source>
        <dbReference type="ARBA" id="ARBA00022747"/>
    </source>
</evidence>
<feature type="domain" description="N6 adenine-specific DNA methyltransferase N-terminal" evidence="10">
    <location>
        <begin position="10"/>
        <end position="154"/>
    </location>
</feature>
<dbReference type="InterPro" id="IPR002052">
    <property type="entry name" value="DNA_methylase_N6_adenine_CS"/>
</dbReference>
<evidence type="ECO:0000256" key="7">
    <source>
        <dbReference type="ARBA" id="ARBA00047942"/>
    </source>
</evidence>
<keyword evidence="8" id="KW-1133">Transmembrane helix</keyword>
<feature type="domain" description="DNA methylase adenine-specific" evidence="9">
    <location>
        <begin position="167"/>
        <end position="476"/>
    </location>
</feature>
<dbReference type="Pfam" id="PF02384">
    <property type="entry name" value="N6_Mtase"/>
    <property type="match status" value="1"/>
</dbReference>
<dbReference type="InterPro" id="IPR003356">
    <property type="entry name" value="DNA_methylase_A-5"/>
</dbReference>
<dbReference type="Gene3D" id="1.20.1260.30">
    <property type="match status" value="1"/>
</dbReference>
<organism evidence="11 12">
    <name type="scientific">Helicobacter turcicus</name>
    <dbReference type="NCBI Taxonomy" id="2867412"/>
    <lineage>
        <taxon>Bacteria</taxon>
        <taxon>Pseudomonadati</taxon>
        <taxon>Campylobacterota</taxon>
        <taxon>Epsilonproteobacteria</taxon>
        <taxon>Campylobacterales</taxon>
        <taxon>Helicobacteraceae</taxon>
        <taxon>Helicobacter</taxon>
    </lineage>
</organism>
<dbReference type="GO" id="GO:0009007">
    <property type="term" value="F:site-specific DNA-methyltransferase (adenine-specific) activity"/>
    <property type="evidence" value="ECO:0007669"/>
    <property type="project" value="UniProtKB-EC"/>
</dbReference>
<dbReference type="Proteomes" id="UP000700059">
    <property type="component" value="Unassembled WGS sequence"/>
</dbReference>
<keyword evidence="8" id="KW-0472">Membrane</keyword>
<name>A0ABS7JLY0_9HELI</name>
<dbReference type="GO" id="GO:0032259">
    <property type="term" value="P:methylation"/>
    <property type="evidence" value="ECO:0007669"/>
    <property type="project" value="UniProtKB-KW"/>
</dbReference>
<evidence type="ECO:0000256" key="5">
    <source>
        <dbReference type="ARBA" id="ARBA00022691"/>
    </source>
</evidence>
<dbReference type="PRINTS" id="PR00507">
    <property type="entry name" value="N12N6MTFRASE"/>
</dbReference>
<evidence type="ECO:0000313" key="11">
    <source>
        <dbReference type="EMBL" id="MBX7490390.1"/>
    </source>
</evidence>
<keyword evidence="12" id="KW-1185">Reference proteome</keyword>
<comment type="catalytic activity">
    <reaction evidence="7">
        <text>a 2'-deoxyadenosine in DNA + S-adenosyl-L-methionine = an N(6)-methyl-2'-deoxyadenosine in DNA + S-adenosyl-L-homocysteine + H(+)</text>
        <dbReference type="Rhea" id="RHEA:15197"/>
        <dbReference type="Rhea" id="RHEA-COMP:12418"/>
        <dbReference type="Rhea" id="RHEA-COMP:12419"/>
        <dbReference type="ChEBI" id="CHEBI:15378"/>
        <dbReference type="ChEBI" id="CHEBI:57856"/>
        <dbReference type="ChEBI" id="CHEBI:59789"/>
        <dbReference type="ChEBI" id="CHEBI:90615"/>
        <dbReference type="ChEBI" id="CHEBI:90616"/>
        <dbReference type="EC" id="2.1.1.72"/>
    </reaction>
</comment>
<dbReference type="Gene3D" id="3.40.50.150">
    <property type="entry name" value="Vaccinia Virus protein VP39"/>
    <property type="match status" value="1"/>
</dbReference>
<dbReference type="PANTHER" id="PTHR42933:SF1">
    <property type="entry name" value="SITE-SPECIFIC DNA-METHYLTRANSFERASE (ADENINE-SPECIFIC)"/>
    <property type="match status" value="1"/>
</dbReference>
<feature type="transmembrane region" description="Helical" evidence="8">
    <location>
        <begin position="379"/>
        <end position="399"/>
    </location>
</feature>
<keyword evidence="5" id="KW-0949">S-adenosyl-L-methionine</keyword>
<dbReference type="PROSITE" id="PS00092">
    <property type="entry name" value="N6_MTASE"/>
    <property type="match status" value="1"/>
</dbReference>
<dbReference type="InterPro" id="IPR004546">
    <property type="entry name" value="Restrct_endonuc_T1M"/>
</dbReference>
<dbReference type="InterPro" id="IPR022749">
    <property type="entry name" value="D12N6_MeTrfase_N"/>
</dbReference>